<dbReference type="AlphaFoldDB" id="A0A061R4R3"/>
<feature type="non-terminal residue" evidence="1">
    <location>
        <position position="1"/>
    </location>
</feature>
<protein>
    <submittedName>
        <fullName evidence="1">Uncharacterized protein</fullName>
    </submittedName>
</protein>
<dbReference type="EMBL" id="GBEZ01021212">
    <property type="protein sequence ID" value="JAC65521.1"/>
    <property type="molecule type" value="Transcribed_RNA"/>
</dbReference>
<organism evidence="1">
    <name type="scientific">Tetraselmis sp. GSL018</name>
    <dbReference type="NCBI Taxonomy" id="582737"/>
    <lineage>
        <taxon>Eukaryota</taxon>
        <taxon>Viridiplantae</taxon>
        <taxon>Chlorophyta</taxon>
        <taxon>core chlorophytes</taxon>
        <taxon>Chlorodendrophyceae</taxon>
        <taxon>Chlorodendrales</taxon>
        <taxon>Chlorodendraceae</taxon>
        <taxon>Tetraselmis</taxon>
    </lineage>
</organism>
<proteinExistence type="predicted"/>
<accession>A0A061R4R3</accession>
<gene>
    <name evidence="1" type="ORF">TSPGSL018_15865</name>
</gene>
<evidence type="ECO:0000313" key="1">
    <source>
        <dbReference type="EMBL" id="JAC65521.1"/>
    </source>
</evidence>
<sequence length="73" mass="7831">PVAQHQLVQGSVWPLVPKSPGLGACEGGAKESRRWSGDSDCVCAKGEEGFCRSANASVARVAHLPTRREKERE</sequence>
<name>A0A061R4R3_9CHLO</name>
<reference evidence="1" key="1">
    <citation type="submission" date="2014-05" db="EMBL/GenBank/DDBJ databases">
        <title>The transcriptome of the halophilic microalga Tetraselmis sp. GSL018 isolated from the Great Salt Lake, Utah.</title>
        <authorList>
            <person name="Jinkerson R.E."/>
            <person name="D'Adamo S."/>
            <person name="Posewitz M.C."/>
        </authorList>
    </citation>
    <scope>NUCLEOTIDE SEQUENCE</scope>
    <source>
        <strain evidence="1">GSL018</strain>
    </source>
</reference>